<dbReference type="OrthoDB" id="423313at2759"/>
<dbReference type="Gramene" id="PRQ59499">
    <property type="protein sequence ID" value="PRQ59499"/>
    <property type="gene ID" value="RchiOBHm_Chr1g0370861"/>
</dbReference>
<sequence>MAMFSSSWLKLPSKVNQPAPAPRSCKSISCSSFRDIQKDQNLCKSQPETEVLSPRSASILQRIKMSTTVLLRLWARGVEGPSGCKVRNGDQRVVIYYTSLRVVRRTFEDCRVVRSILGGFRVPIDERDLSMDSKFVQELEEVTGSKDLNLPMVFVSGDYIGGAEEVRQLHESGELKTMLQGLPVVESKTCDVCGGLRFILCQTCNGSHKLYRQKDGFCPCMDCNMNGMITCPSCSTAGQ</sequence>
<dbReference type="PROSITE" id="PS51354">
    <property type="entry name" value="GLUTAREDOXIN_2"/>
    <property type="match status" value="1"/>
</dbReference>
<proteinExistence type="predicted"/>
<protein>
    <submittedName>
        <fullName evidence="2">Putative thioredoxin-like protein</fullName>
    </submittedName>
</protein>
<evidence type="ECO:0000313" key="2">
    <source>
        <dbReference type="EMBL" id="PRQ59499.1"/>
    </source>
</evidence>
<dbReference type="Pfam" id="PF00462">
    <property type="entry name" value="Glutaredoxin"/>
    <property type="match status" value="1"/>
</dbReference>
<dbReference type="Proteomes" id="UP000238479">
    <property type="component" value="Chromosome 1"/>
</dbReference>
<dbReference type="Pfam" id="PF23733">
    <property type="entry name" value="GRXCR1-2_C"/>
    <property type="match status" value="1"/>
</dbReference>
<dbReference type="InterPro" id="IPR036249">
    <property type="entry name" value="Thioredoxin-like_sf"/>
</dbReference>
<reference evidence="2 3" key="1">
    <citation type="journal article" date="2018" name="Nat. Genet.">
        <title>The Rosa genome provides new insights in the design of modern roses.</title>
        <authorList>
            <person name="Bendahmane M."/>
        </authorList>
    </citation>
    <scope>NUCLEOTIDE SEQUENCE [LARGE SCALE GENOMIC DNA]</scope>
    <source>
        <strain evidence="3">cv. Old Blush</strain>
    </source>
</reference>
<dbReference type="AlphaFoldDB" id="A0A2P6SLF6"/>
<feature type="domain" description="Glutaredoxin" evidence="1">
    <location>
        <begin position="94"/>
        <end position="160"/>
    </location>
</feature>
<dbReference type="CDD" id="cd03031">
    <property type="entry name" value="GRX_GRX_like"/>
    <property type="match status" value="1"/>
</dbReference>
<name>A0A2P6SLF6_ROSCH</name>
<dbReference type="SUPFAM" id="SSF52833">
    <property type="entry name" value="Thioredoxin-like"/>
    <property type="match status" value="1"/>
</dbReference>
<dbReference type="PANTHER" id="PTHR45669">
    <property type="entry name" value="GLUTAREDOXIN DOMAIN-CONTAINING CYSTEINE-RICH PROTEIN CG12206-RELATED"/>
    <property type="match status" value="1"/>
</dbReference>
<organism evidence="2 3">
    <name type="scientific">Rosa chinensis</name>
    <name type="common">China rose</name>
    <dbReference type="NCBI Taxonomy" id="74649"/>
    <lineage>
        <taxon>Eukaryota</taxon>
        <taxon>Viridiplantae</taxon>
        <taxon>Streptophyta</taxon>
        <taxon>Embryophyta</taxon>
        <taxon>Tracheophyta</taxon>
        <taxon>Spermatophyta</taxon>
        <taxon>Magnoliopsida</taxon>
        <taxon>eudicotyledons</taxon>
        <taxon>Gunneridae</taxon>
        <taxon>Pentapetalae</taxon>
        <taxon>rosids</taxon>
        <taxon>fabids</taxon>
        <taxon>Rosales</taxon>
        <taxon>Rosaceae</taxon>
        <taxon>Rosoideae</taxon>
        <taxon>Rosoideae incertae sedis</taxon>
        <taxon>Rosa</taxon>
    </lineage>
</organism>
<keyword evidence="3" id="KW-1185">Reference proteome</keyword>
<dbReference type="PANTHER" id="PTHR45669:SF36">
    <property type="entry name" value="GLUTAREDOXIN DOMAIN-CONTAINING PROTEIN"/>
    <property type="match status" value="1"/>
</dbReference>
<accession>A0A2P6SLF6</accession>
<dbReference type="EMBL" id="PDCK01000039">
    <property type="protein sequence ID" value="PRQ59499.1"/>
    <property type="molecule type" value="Genomic_DNA"/>
</dbReference>
<comment type="caution">
    <text evidence="2">The sequence shown here is derived from an EMBL/GenBank/DDBJ whole genome shotgun (WGS) entry which is preliminary data.</text>
</comment>
<gene>
    <name evidence="2" type="ORF">RchiOBHm_Chr1g0370861</name>
</gene>
<dbReference type="InterPro" id="IPR002109">
    <property type="entry name" value="Glutaredoxin"/>
</dbReference>
<dbReference type="Gene3D" id="3.40.30.10">
    <property type="entry name" value="Glutaredoxin"/>
    <property type="match status" value="1"/>
</dbReference>
<dbReference type="OMA" id="SCFPTDP"/>
<evidence type="ECO:0000259" key="1">
    <source>
        <dbReference type="Pfam" id="PF00462"/>
    </source>
</evidence>
<evidence type="ECO:0000313" key="3">
    <source>
        <dbReference type="Proteomes" id="UP000238479"/>
    </source>
</evidence>